<evidence type="ECO:0000256" key="6">
    <source>
        <dbReference type="ARBA" id="ARBA00023136"/>
    </source>
</evidence>
<organism evidence="8 9">
    <name type="scientific">Phytophthora infestans (strain T30-4)</name>
    <name type="common">Potato late blight agent</name>
    <dbReference type="NCBI Taxonomy" id="403677"/>
    <lineage>
        <taxon>Eukaryota</taxon>
        <taxon>Sar</taxon>
        <taxon>Stramenopiles</taxon>
        <taxon>Oomycota</taxon>
        <taxon>Peronosporomycetes</taxon>
        <taxon>Peronosporales</taxon>
        <taxon>Peronosporaceae</taxon>
        <taxon>Phytophthora</taxon>
    </lineage>
</organism>
<dbReference type="GeneID" id="9476037"/>
<evidence type="ECO:0000256" key="5">
    <source>
        <dbReference type="ARBA" id="ARBA00022989"/>
    </source>
</evidence>
<dbReference type="Proteomes" id="UP000006643">
    <property type="component" value="Unassembled WGS sequence"/>
</dbReference>
<comment type="subcellular location">
    <subcellularLocation>
        <location evidence="1">Membrane</location>
        <topology evidence="1">Multi-pass membrane protein</topology>
    </subcellularLocation>
</comment>
<dbReference type="eggNOG" id="ENOG502RVJ4">
    <property type="taxonomic scope" value="Eukaryota"/>
</dbReference>
<dbReference type="OrthoDB" id="754047at2759"/>
<dbReference type="PANTHER" id="PTHR31585">
    <property type="entry name" value="FOLATE-BIOPTERIN TRANSPORTER 1, CHLOROPLASTIC"/>
    <property type="match status" value="1"/>
</dbReference>
<feature type="transmembrane region" description="Helical" evidence="7">
    <location>
        <begin position="410"/>
        <end position="433"/>
    </location>
</feature>
<feature type="transmembrane region" description="Helical" evidence="7">
    <location>
        <begin position="494"/>
        <end position="512"/>
    </location>
</feature>
<dbReference type="AlphaFoldDB" id="D0NRT2"/>
<dbReference type="InterPro" id="IPR036259">
    <property type="entry name" value="MFS_trans_sf"/>
</dbReference>
<name>D0NRT2_PHYIT</name>
<keyword evidence="6 7" id="KW-0472">Membrane</keyword>
<evidence type="ECO:0000256" key="7">
    <source>
        <dbReference type="SAM" id="Phobius"/>
    </source>
</evidence>
<feature type="transmembrane region" description="Helical" evidence="7">
    <location>
        <begin position="215"/>
        <end position="238"/>
    </location>
</feature>
<gene>
    <name evidence="8" type="ORF">PITG_15165</name>
</gene>
<dbReference type="RefSeq" id="XP_002898317.1">
    <property type="nucleotide sequence ID" value="XM_002898271.1"/>
</dbReference>
<protein>
    <submittedName>
        <fullName evidence="8">Transmembrane protein, putative</fullName>
    </submittedName>
</protein>
<dbReference type="Pfam" id="PF03092">
    <property type="entry name" value="BT1"/>
    <property type="match status" value="1"/>
</dbReference>
<dbReference type="InterPro" id="IPR039309">
    <property type="entry name" value="BT1"/>
</dbReference>
<dbReference type="Gene3D" id="1.20.1250.20">
    <property type="entry name" value="MFS general substrate transporter like domains"/>
    <property type="match status" value="1"/>
</dbReference>
<evidence type="ECO:0000256" key="1">
    <source>
        <dbReference type="ARBA" id="ARBA00004141"/>
    </source>
</evidence>
<feature type="transmembrane region" description="Helical" evidence="7">
    <location>
        <begin position="115"/>
        <end position="134"/>
    </location>
</feature>
<evidence type="ECO:0000313" key="8">
    <source>
        <dbReference type="EMBL" id="EEY63432.1"/>
    </source>
</evidence>
<evidence type="ECO:0000256" key="3">
    <source>
        <dbReference type="ARBA" id="ARBA00022448"/>
    </source>
</evidence>
<dbReference type="InParanoid" id="D0NRT2"/>
<dbReference type="VEuPathDB" id="FungiDB:PITG_15165"/>
<dbReference type="KEGG" id="pif:PITG_15165"/>
<evidence type="ECO:0000256" key="4">
    <source>
        <dbReference type="ARBA" id="ARBA00022692"/>
    </source>
</evidence>
<evidence type="ECO:0000256" key="2">
    <source>
        <dbReference type="ARBA" id="ARBA00007015"/>
    </source>
</evidence>
<dbReference type="PANTHER" id="PTHR31585:SF5">
    <property type="entry name" value="RNA-BINDING S4 DOMAIN-CONTAINING PROTEIN"/>
    <property type="match status" value="1"/>
</dbReference>
<keyword evidence="5 7" id="KW-1133">Transmembrane helix</keyword>
<keyword evidence="3" id="KW-0813">Transport</keyword>
<accession>D0NRT2</accession>
<dbReference type="OMA" id="YEWAKVE"/>
<dbReference type="SUPFAM" id="SSF103473">
    <property type="entry name" value="MFS general substrate transporter"/>
    <property type="match status" value="1"/>
</dbReference>
<feature type="transmembrane region" description="Helical" evidence="7">
    <location>
        <begin position="454"/>
        <end position="474"/>
    </location>
</feature>
<keyword evidence="4 7" id="KW-0812">Transmembrane</keyword>
<feature type="transmembrane region" description="Helical" evidence="7">
    <location>
        <begin position="173"/>
        <end position="195"/>
    </location>
</feature>
<dbReference type="HOGENOM" id="CLU_018801_5_0_1"/>
<keyword evidence="9" id="KW-1185">Reference proteome</keyword>
<dbReference type="EMBL" id="DS028155">
    <property type="protein sequence ID" value="EEY63432.1"/>
    <property type="molecule type" value="Genomic_DNA"/>
</dbReference>
<proteinExistence type="inferred from homology"/>
<evidence type="ECO:0000313" key="9">
    <source>
        <dbReference type="Proteomes" id="UP000006643"/>
    </source>
</evidence>
<feature type="transmembrane region" description="Helical" evidence="7">
    <location>
        <begin position="374"/>
        <end position="398"/>
    </location>
</feature>
<sequence length="533" mass="59266">MTTPTEPLIRLSFVSGTPSQAHEPEKALGYVQTKSPDPSSLEGGALREGGAPILTSRDSIGLLFQYAAVGINYGLLPTTIYPFLQQYLNATGSNFKVFYGILSDCVPLFGYRRKVWMLIGWTMCLIMLIVMAASPAGEPYYTVPSDRDIDPADYTPEIEARINFDAGNQAGKYVMLMFFAAIGYVLADVCADSIVVEYAQREPVEKRGTIQSAIYAVRTVFVIIGQLLVGFCFNSEAYGGQFDFSLNFPQLMAIVADKQTRVPFRKYMTELWDLIQKRAVYQVVFYQFFQNVFSNISYTASSPVQSYMVGVTPTNNTISEIISNVLFMGGIMATSKWGLHWNWRTMILFTGIFVILADGITTFLTIWNVFRSQWFWLGIPMAVQLPYGVGWMIGNFVIVELSGIGNEGAIYGLITMVGNLSSPFAQALTLVINQPLNLTTARIQADDTSIRTDLTYAVLIMYGMTIFSWVFLVFLPRQKEETQELLRTGGSSKVLGALAVFYVMFAFVWSLMTNIMAMYESTSCLIIAGGKGC</sequence>
<dbReference type="GO" id="GO:0016020">
    <property type="term" value="C:membrane"/>
    <property type="evidence" value="ECO:0007669"/>
    <property type="project" value="UniProtKB-SubCell"/>
</dbReference>
<feature type="transmembrane region" description="Helical" evidence="7">
    <location>
        <begin position="346"/>
        <end position="367"/>
    </location>
</feature>
<comment type="similarity">
    <text evidence="2">Belongs to the major facilitator superfamily. Folate-biopterin transporter (TC 2.A.71) family.</text>
</comment>
<reference evidence="9" key="1">
    <citation type="journal article" date="2009" name="Nature">
        <title>Genome sequence and analysis of the Irish potato famine pathogen Phytophthora infestans.</title>
        <authorList>
            <consortium name="The Broad Institute Genome Sequencing Platform"/>
            <person name="Haas B.J."/>
            <person name="Kamoun S."/>
            <person name="Zody M.C."/>
            <person name="Jiang R.H."/>
            <person name="Handsaker R.E."/>
            <person name="Cano L.M."/>
            <person name="Grabherr M."/>
            <person name="Kodira C.D."/>
            <person name="Raffaele S."/>
            <person name="Torto-Alalibo T."/>
            <person name="Bozkurt T.O."/>
            <person name="Ah-Fong A.M."/>
            <person name="Alvarado L."/>
            <person name="Anderson V.L."/>
            <person name="Armstrong M.R."/>
            <person name="Avrova A."/>
            <person name="Baxter L."/>
            <person name="Beynon J."/>
            <person name="Boevink P.C."/>
            <person name="Bollmann S.R."/>
            <person name="Bos J.I."/>
            <person name="Bulone V."/>
            <person name="Cai G."/>
            <person name="Cakir C."/>
            <person name="Carrington J.C."/>
            <person name="Chawner M."/>
            <person name="Conti L."/>
            <person name="Costanzo S."/>
            <person name="Ewan R."/>
            <person name="Fahlgren N."/>
            <person name="Fischbach M.A."/>
            <person name="Fugelstad J."/>
            <person name="Gilroy E.M."/>
            <person name="Gnerre S."/>
            <person name="Green P.J."/>
            <person name="Grenville-Briggs L.J."/>
            <person name="Griffith J."/>
            <person name="Grunwald N.J."/>
            <person name="Horn K."/>
            <person name="Horner N.R."/>
            <person name="Hu C.H."/>
            <person name="Huitema E."/>
            <person name="Jeong D.H."/>
            <person name="Jones A.M."/>
            <person name="Jones J.D."/>
            <person name="Jones R.W."/>
            <person name="Karlsson E.K."/>
            <person name="Kunjeti S.G."/>
            <person name="Lamour K."/>
            <person name="Liu Z."/>
            <person name="Ma L."/>
            <person name="Maclean D."/>
            <person name="Chibucos M.C."/>
            <person name="McDonald H."/>
            <person name="McWalters J."/>
            <person name="Meijer H.J."/>
            <person name="Morgan W."/>
            <person name="Morris P.F."/>
            <person name="Munro C.A."/>
            <person name="O'Neill K."/>
            <person name="Ospina-Giraldo M."/>
            <person name="Pinzon A."/>
            <person name="Pritchard L."/>
            <person name="Ramsahoye B."/>
            <person name="Ren Q."/>
            <person name="Restrepo S."/>
            <person name="Roy S."/>
            <person name="Sadanandom A."/>
            <person name="Savidor A."/>
            <person name="Schornack S."/>
            <person name="Schwartz D.C."/>
            <person name="Schumann U.D."/>
            <person name="Schwessinger B."/>
            <person name="Seyer L."/>
            <person name="Sharpe T."/>
            <person name="Silvar C."/>
            <person name="Song J."/>
            <person name="Studholme D.J."/>
            <person name="Sykes S."/>
            <person name="Thines M."/>
            <person name="van de Vondervoort P.J."/>
            <person name="Phuntumart V."/>
            <person name="Wawra S."/>
            <person name="Weide R."/>
            <person name="Win J."/>
            <person name="Young C."/>
            <person name="Zhou S."/>
            <person name="Fry W."/>
            <person name="Meyers B.C."/>
            <person name="van West P."/>
            <person name="Ristaino J."/>
            <person name="Govers F."/>
            <person name="Birch P.R."/>
            <person name="Whisson S.C."/>
            <person name="Judelson H.S."/>
            <person name="Nusbaum C."/>
        </authorList>
    </citation>
    <scope>NUCLEOTIDE SEQUENCE [LARGE SCALE GENOMIC DNA]</scope>
    <source>
        <strain evidence="9">T30-4</strain>
    </source>
</reference>